<keyword evidence="5" id="KW-1185">Reference proteome</keyword>
<dbReference type="GO" id="GO:0008713">
    <property type="term" value="F:ADP-heptose-lipopolysaccharide heptosyltransferase activity"/>
    <property type="evidence" value="ECO:0007669"/>
    <property type="project" value="TreeGrafter"/>
</dbReference>
<dbReference type="AlphaFoldDB" id="A0A3P4B4F2"/>
<dbReference type="InterPro" id="IPR051199">
    <property type="entry name" value="LPS_LOS_Heptosyltrfase"/>
</dbReference>
<dbReference type="EMBL" id="UWPJ01000025">
    <property type="protein sequence ID" value="VCU71163.1"/>
    <property type="molecule type" value="Genomic_DNA"/>
</dbReference>
<dbReference type="RefSeq" id="WP_246013244.1">
    <property type="nucleotide sequence ID" value="NZ_UWPJ01000025.1"/>
</dbReference>
<accession>A0A3P4B4F2</accession>
<feature type="region of interest" description="Disordered" evidence="3">
    <location>
        <begin position="300"/>
        <end position="320"/>
    </location>
</feature>
<evidence type="ECO:0000313" key="4">
    <source>
        <dbReference type="EMBL" id="VCU71163.1"/>
    </source>
</evidence>
<organism evidence="4 5">
    <name type="scientific">Pigmentiphaga humi</name>
    <dbReference type="NCBI Taxonomy" id="2478468"/>
    <lineage>
        <taxon>Bacteria</taxon>
        <taxon>Pseudomonadati</taxon>
        <taxon>Pseudomonadota</taxon>
        <taxon>Betaproteobacteria</taxon>
        <taxon>Burkholderiales</taxon>
        <taxon>Alcaligenaceae</taxon>
        <taxon>Pigmentiphaga</taxon>
    </lineage>
</organism>
<dbReference type="Proteomes" id="UP000277294">
    <property type="component" value="Unassembled WGS sequence"/>
</dbReference>
<proteinExistence type="predicted"/>
<dbReference type="SUPFAM" id="SSF53756">
    <property type="entry name" value="UDP-Glycosyltransferase/glycogen phosphorylase"/>
    <property type="match status" value="1"/>
</dbReference>
<dbReference type="Pfam" id="PF01075">
    <property type="entry name" value="Glyco_transf_9"/>
    <property type="match status" value="1"/>
</dbReference>
<protein>
    <submittedName>
        <fullName evidence="4">Glycosyltransferase family 9 (Heptosyltransferase)</fullName>
    </submittedName>
</protein>
<dbReference type="Gene3D" id="3.40.50.2000">
    <property type="entry name" value="Glycogen Phosphorylase B"/>
    <property type="match status" value="1"/>
</dbReference>
<keyword evidence="2 4" id="KW-0808">Transferase</keyword>
<sequence>MLPDRTRLESTALVTSPAIGDSLLLMTVAHNLRRHGAAVTVFGPHIHALRAWFPGLDIQPAPAAADAPAQLSRFRTVIQLHDHRPLPDFTGLHPNAIVLEELCRRRSPQSMAQRLAEFSRSGLGLVQAGTYNGIVPPSGLTHRRHAERVVIHPTASTPDKCWLPGRFIALGLKLRRAGFDPQFIVSPAERPRWEHVRSHGLGLPDLGALDKVAAWVFESGWFIGNDSGIGHLASNLHVPTLSLFMRQGGARTWRPDWGPGLVLVGSTGIPTGKLKEKLWKYALTSGRVARAFAQLRAREAAQPSPPPWSAALPAASAAQP</sequence>
<evidence type="ECO:0000256" key="2">
    <source>
        <dbReference type="ARBA" id="ARBA00022679"/>
    </source>
</evidence>
<reference evidence="4 5" key="1">
    <citation type="submission" date="2018-10" db="EMBL/GenBank/DDBJ databases">
        <authorList>
            <person name="Criscuolo A."/>
        </authorList>
    </citation>
    <scope>NUCLEOTIDE SEQUENCE [LARGE SCALE GENOMIC DNA]</scope>
    <source>
        <strain evidence="4">DnA1</strain>
    </source>
</reference>
<keyword evidence="1" id="KW-0328">Glycosyltransferase</keyword>
<evidence type="ECO:0000256" key="3">
    <source>
        <dbReference type="SAM" id="MobiDB-lite"/>
    </source>
</evidence>
<feature type="compositionally biased region" description="Low complexity" evidence="3">
    <location>
        <begin position="309"/>
        <end position="320"/>
    </location>
</feature>
<dbReference type="PANTHER" id="PTHR30160:SF1">
    <property type="entry name" value="LIPOPOLYSACCHARIDE 1,2-N-ACETYLGLUCOSAMINETRANSFERASE-RELATED"/>
    <property type="match status" value="1"/>
</dbReference>
<dbReference type="InterPro" id="IPR002201">
    <property type="entry name" value="Glyco_trans_9"/>
</dbReference>
<evidence type="ECO:0000313" key="5">
    <source>
        <dbReference type="Proteomes" id="UP000277294"/>
    </source>
</evidence>
<dbReference type="GO" id="GO:0009244">
    <property type="term" value="P:lipopolysaccharide core region biosynthetic process"/>
    <property type="evidence" value="ECO:0007669"/>
    <property type="project" value="TreeGrafter"/>
</dbReference>
<dbReference type="GO" id="GO:0005829">
    <property type="term" value="C:cytosol"/>
    <property type="evidence" value="ECO:0007669"/>
    <property type="project" value="TreeGrafter"/>
</dbReference>
<evidence type="ECO:0000256" key="1">
    <source>
        <dbReference type="ARBA" id="ARBA00022676"/>
    </source>
</evidence>
<name>A0A3P4B4F2_9BURK</name>
<dbReference type="PANTHER" id="PTHR30160">
    <property type="entry name" value="TETRAACYLDISACCHARIDE 4'-KINASE-RELATED"/>
    <property type="match status" value="1"/>
</dbReference>
<gene>
    <name evidence="4" type="ORF">PIGHUM_03244</name>
</gene>